<dbReference type="AlphaFoldDB" id="A0A8K0XQQ0"/>
<evidence type="ECO:0000313" key="2">
    <source>
        <dbReference type="Proteomes" id="UP000813824"/>
    </source>
</evidence>
<proteinExistence type="predicted"/>
<name>A0A8K0XQQ0_9AGAR</name>
<gene>
    <name evidence="1" type="ORF">BXZ70DRAFT_933711</name>
</gene>
<organism evidence="1 2">
    <name type="scientific">Cristinia sonorae</name>
    <dbReference type="NCBI Taxonomy" id="1940300"/>
    <lineage>
        <taxon>Eukaryota</taxon>
        <taxon>Fungi</taxon>
        <taxon>Dikarya</taxon>
        <taxon>Basidiomycota</taxon>
        <taxon>Agaricomycotina</taxon>
        <taxon>Agaricomycetes</taxon>
        <taxon>Agaricomycetidae</taxon>
        <taxon>Agaricales</taxon>
        <taxon>Pleurotineae</taxon>
        <taxon>Stephanosporaceae</taxon>
        <taxon>Cristinia</taxon>
    </lineage>
</organism>
<protein>
    <recommendedName>
        <fullName evidence="3">F-box domain-containing protein</fullName>
    </recommendedName>
</protein>
<keyword evidence="2" id="KW-1185">Reference proteome</keyword>
<dbReference type="InterPro" id="IPR036047">
    <property type="entry name" value="F-box-like_dom_sf"/>
</dbReference>
<evidence type="ECO:0008006" key="3">
    <source>
        <dbReference type="Google" id="ProtNLM"/>
    </source>
</evidence>
<dbReference type="SUPFAM" id="SSF81383">
    <property type="entry name" value="F-box domain"/>
    <property type="match status" value="1"/>
</dbReference>
<comment type="caution">
    <text evidence="1">The sequence shown here is derived from an EMBL/GenBank/DDBJ whole genome shotgun (WGS) entry which is preliminary data.</text>
</comment>
<evidence type="ECO:0000313" key="1">
    <source>
        <dbReference type="EMBL" id="KAH8101520.1"/>
    </source>
</evidence>
<accession>A0A8K0XQQ0</accession>
<dbReference type="Proteomes" id="UP000813824">
    <property type="component" value="Unassembled WGS sequence"/>
</dbReference>
<dbReference type="OrthoDB" id="2588098at2759"/>
<dbReference type="EMBL" id="JAEVFJ010000012">
    <property type="protein sequence ID" value="KAH8101520.1"/>
    <property type="molecule type" value="Genomic_DNA"/>
</dbReference>
<reference evidence="1" key="1">
    <citation type="journal article" date="2021" name="New Phytol.">
        <title>Evolutionary innovations through gain and loss of genes in the ectomycorrhizal Boletales.</title>
        <authorList>
            <person name="Wu G."/>
            <person name="Miyauchi S."/>
            <person name="Morin E."/>
            <person name="Kuo A."/>
            <person name="Drula E."/>
            <person name="Varga T."/>
            <person name="Kohler A."/>
            <person name="Feng B."/>
            <person name="Cao Y."/>
            <person name="Lipzen A."/>
            <person name="Daum C."/>
            <person name="Hundley H."/>
            <person name="Pangilinan J."/>
            <person name="Johnson J."/>
            <person name="Barry K."/>
            <person name="LaButti K."/>
            <person name="Ng V."/>
            <person name="Ahrendt S."/>
            <person name="Min B."/>
            <person name="Choi I.G."/>
            <person name="Park H."/>
            <person name="Plett J.M."/>
            <person name="Magnuson J."/>
            <person name="Spatafora J.W."/>
            <person name="Nagy L.G."/>
            <person name="Henrissat B."/>
            <person name="Grigoriev I.V."/>
            <person name="Yang Z.L."/>
            <person name="Xu J."/>
            <person name="Martin F.M."/>
        </authorList>
    </citation>
    <scope>NUCLEOTIDE SEQUENCE</scope>
    <source>
        <strain evidence="1">KKN 215</strain>
    </source>
</reference>
<sequence length="410" mass="46600">MGQDWTIFNLDKKRVDAGGGVLGELLLHSGFQKLNLRLVQPRLASSKSAVTLASFTAPSWKPLPLAFTHLLHHVRQRFSESQRALGMEVGDAETLILCRSRNVHVPSVAESRVGLPTLPVELLTIVFQFLNDTFSITTLSLTCKLFFSLGYSRLLDRLEEIHLSRTMMGDRLICVGDCARIDQLPKNIFTSAEKDTMNTWFGHRSQDGQPELVGSLNKFLLQSCSQGSSHNLLFDATFWDKATETNLIARPFIEQTQLLELLYMENMHIFDSEREEIHCRDLVLCNLTAGEFFRGNAFPLIYEKCEPWLRTSLVKNYDSGAPSRRALPFYSRRLGFAEIIGARICWSSHSDDGLVTPRGCWAGHRFEITLADSKPHLEAGKQWQDVSESVMVEMTQIWMDEFGDDWQYCI</sequence>